<keyword evidence="2" id="KW-0812">Transmembrane</keyword>
<dbReference type="InterPro" id="IPR032710">
    <property type="entry name" value="NTF2-like_dom_sf"/>
</dbReference>
<organism evidence="4">
    <name type="scientific">Desulfobacca acetoxidans</name>
    <dbReference type="NCBI Taxonomy" id="60893"/>
    <lineage>
        <taxon>Bacteria</taxon>
        <taxon>Pseudomonadati</taxon>
        <taxon>Thermodesulfobacteriota</taxon>
        <taxon>Desulfobaccia</taxon>
        <taxon>Desulfobaccales</taxon>
        <taxon>Desulfobaccaceae</taxon>
        <taxon>Desulfobacca</taxon>
    </lineage>
</organism>
<gene>
    <name evidence="4" type="ORF">ENV52_13250</name>
</gene>
<feature type="compositionally biased region" description="Low complexity" evidence="1">
    <location>
        <begin position="65"/>
        <end position="78"/>
    </location>
</feature>
<dbReference type="PANTHER" id="PTHR41542">
    <property type="entry name" value="BLL5807 PROTEIN"/>
    <property type="match status" value="1"/>
</dbReference>
<dbReference type="EMBL" id="DTGR01000205">
    <property type="protein sequence ID" value="HHS30654.1"/>
    <property type="molecule type" value="Genomic_DNA"/>
</dbReference>
<dbReference type="InterPro" id="IPR007379">
    <property type="entry name" value="Tim44-like_dom"/>
</dbReference>
<feature type="transmembrane region" description="Helical" evidence="2">
    <location>
        <begin position="97"/>
        <end position="119"/>
    </location>
</feature>
<feature type="compositionally biased region" description="Pro residues" evidence="1">
    <location>
        <begin position="79"/>
        <end position="89"/>
    </location>
</feature>
<protein>
    <submittedName>
        <fullName evidence="4">Tim44 domain-containing protein</fullName>
    </submittedName>
</protein>
<evidence type="ECO:0000259" key="3">
    <source>
        <dbReference type="SMART" id="SM00978"/>
    </source>
</evidence>
<feature type="compositionally biased region" description="Gly residues" evidence="1">
    <location>
        <begin position="36"/>
        <end position="46"/>
    </location>
</feature>
<name>A0A7V6DQW6_9BACT</name>
<dbReference type="SMART" id="SM00978">
    <property type="entry name" value="Tim44"/>
    <property type="match status" value="1"/>
</dbReference>
<feature type="transmembrane region" description="Helical" evidence="2">
    <location>
        <begin position="139"/>
        <end position="157"/>
    </location>
</feature>
<dbReference type="Pfam" id="PF04280">
    <property type="entry name" value="Tim44"/>
    <property type="match status" value="1"/>
</dbReference>
<feature type="region of interest" description="Disordered" evidence="1">
    <location>
        <begin position="36"/>
        <end position="97"/>
    </location>
</feature>
<evidence type="ECO:0000256" key="1">
    <source>
        <dbReference type="SAM" id="MobiDB-lite"/>
    </source>
</evidence>
<dbReference type="Gene3D" id="3.10.450.240">
    <property type="match status" value="1"/>
</dbReference>
<keyword evidence="2" id="KW-1133">Transmembrane helix</keyword>
<feature type="domain" description="Tim44-like" evidence="3">
    <location>
        <begin position="198"/>
        <end position="343"/>
    </location>
</feature>
<sequence length="345" mass="37720">MQNQKSRRRLVGLFSIFIVILLLAWTIPPEVLARGGRGLSGGGSMGSRGSRTTMPVRPYAPPSSPGVSPTTPSRSPLYPTTPPLNPSPSSPSQTGGFWRNVGGGLMGGFAGGMLAHWLFGSSPAQAGPQGSGRGSSFGLFDLILLLGIGYLAYRFFFKKPQEQAAGAPGTNQSSVAAGTAMQPPYLEQQQPAAPEWDLEKGLRQIKSMDPLFSEDRFKDQAMDYFFKIQGAWADRDMSTVKHLLTPEMFGILQGDADKMRQEGQINKLENIAVREVNITEAWQESGQDYLTVRIYATLLDYTINEKTGEIISGSKTDPVKFEEYWTFTRPVGNNLWQLSAISQAE</sequence>
<dbReference type="PANTHER" id="PTHR41542:SF1">
    <property type="entry name" value="BLL5807 PROTEIN"/>
    <property type="match status" value="1"/>
</dbReference>
<proteinExistence type="predicted"/>
<comment type="caution">
    <text evidence="4">The sequence shown here is derived from an EMBL/GenBank/DDBJ whole genome shotgun (WGS) entry which is preliminary data.</text>
</comment>
<evidence type="ECO:0000256" key="2">
    <source>
        <dbReference type="SAM" id="Phobius"/>
    </source>
</evidence>
<dbReference type="AlphaFoldDB" id="A0A7V6DQW6"/>
<dbReference type="NCBIfam" id="NF033779">
    <property type="entry name" value="Tim44_TimA_adap"/>
    <property type="match status" value="1"/>
</dbReference>
<dbReference type="SUPFAM" id="SSF54427">
    <property type="entry name" value="NTF2-like"/>
    <property type="match status" value="1"/>
</dbReference>
<keyword evidence="2" id="KW-0472">Membrane</keyword>
<evidence type="ECO:0000313" key="4">
    <source>
        <dbReference type="EMBL" id="HHS30654.1"/>
    </source>
</evidence>
<accession>A0A7V6DQW6</accession>
<reference evidence="4" key="1">
    <citation type="journal article" date="2020" name="mSystems">
        <title>Genome- and Community-Level Interaction Insights into Carbon Utilization and Element Cycling Functions of Hydrothermarchaeota in Hydrothermal Sediment.</title>
        <authorList>
            <person name="Zhou Z."/>
            <person name="Liu Y."/>
            <person name="Xu W."/>
            <person name="Pan J."/>
            <person name="Luo Z.H."/>
            <person name="Li M."/>
        </authorList>
    </citation>
    <scope>NUCLEOTIDE SEQUENCE [LARGE SCALE GENOMIC DNA]</scope>
    <source>
        <strain evidence="4">SpSt-767</strain>
    </source>
</reference>